<keyword evidence="1" id="KW-1015">Disulfide bond</keyword>
<dbReference type="InterPro" id="IPR013783">
    <property type="entry name" value="Ig-like_fold"/>
</dbReference>
<dbReference type="OrthoDB" id="9633700at2759"/>
<dbReference type="Gene3D" id="2.60.40.10">
    <property type="entry name" value="Immunoglobulins"/>
    <property type="match status" value="3"/>
</dbReference>
<feature type="non-terminal residue" evidence="3">
    <location>
        <position position="219"/>
    </location>
</feature>
<comment type="caution">
    <text evidence="3">The sequence shown here is derived from an EMBL/GenBank/DDBJ whole genome shotgun (WGS) entry which is preliminary data.</text>
</comment>
<gene>
    <name evidence="3" type="ORF">A6R68_13868</name>
</gene>
<evidence type="ECO:0000313" key="4">
    <source>
        <dbReference type="Proteomes" id="UP000092124"/>
    </source>
</evidence>
<name>A0A1A6H150_NEOLE</name>
<evidence type="ECO:0008006" key="5">
    <source>
        <dbReference type="Google" id="ProtNLM"/>
    </source>
</evidence>
<dbReference type="GO" id="GO:0002764">
    <property type="term" value="P:immune response-regulating signaling pathway"/>
    <property type="evidence" value="ECO:0007669"/>
    <property type="project" value="TreeGrafter"/>
</dbReference>
<evidence type="ECO:0000313" key="3">
    <source>
        <dbReference type="EMBL" id="OBS71555.1"/>
    </source>
</evidence>
<dbReference type="PANTHER" id="PTHR11738">
    <property type="entry name" value="MHC CLASS I NK CELL RECEPTOR"/>
    <property type="match status" value="1"/>
</dbReference>
<proteinExistence type="predicted"/>
<protein>
    <recommendedName>
        <fullName evidence="5">Ig-like domain-containing protein</fullName>
    </recommendedName>
</protein>
<dbReference type="Proteomes" id="UP000092124">
    <property type="component" value="Unassembled WGS sequence"/>
</dbReference>
<accession>A0A1A6H150</accession>
<evidence type="ECO:0000256" key="2">
    <source>
        <dbReference type="ARBA" id="ARBA00023319"/>
    </source>
</evidence>
<dbReference type="SUPFAM" id="SSF48726">
    <property type="entry name" value="Immunoglobulin"/>
    <property type="match status" value="3"/>
</dbReference>
<feature type="non-terminal residue" evidence="3">
    <location>
        <position position="1"/>
    </location>
</feature>
<keyword evidence="2" id="KW-0393">Immunoglobulin domain</keyword>
<organism evidence="3 4">
    <name type="scientific">Neotoma lepida</name>
    <name type="common">Desert woodrat</name>
    <dbReference type="NCBI Taxonomy" id="56216"/>
    <lineage>
        <taxon>Eukaryota</taxon>
        <taxon>Metazoa</taxon>
        <taxon>Chordata</taxon>
        <taxon>Craniata</taxon>
        <taxon>Vertebrata</taxon>
        <taxon>Euteleostomi</taxon>
        <taxon>Mammalia</taxon>
        <taxon>Eutheria</taxon>
        <taxon>Euarchontoglires</taxon>
        <taxon>Glires</taxon>
        <taxon>Rodentia</taxon>
        <taxon>Myomorpha</taxon>
        <taxon>Muroidea</taxon>
        <taxon>Cricetidae</taxon>
        <taxon>Neotominae</taxon>
        <taxon>Neotoma</taxon>
    </lineage>
</organism>
<keyword evidence="4" id="KW-1185">Reference proteome</keyword>
<dbReference type="InterPro" id="IPR036179">
    <property type="entry name" value="Ig-like_dom_sf"/>
</dbReference>
<reference evidence="3 4" key="1">
    <citation type="submission" date="2016-06" db="EMBL/GenBank/DDBJ databases">
        <title>The Draft Genome Sequence and Annotation of the Desert Woodrat Neotoma lepida.</title>
        <authorList>
            <person name="Campbell M."/>
            <person name="Oakeson K.F."/>
            <person name="Yandell M."/>
            <person name="Halpert J.R."/>
            <person name="Dearing D."/>
        </authorList>
    </citation>
    <scope>NUCLEOTIDE SEQUENCE [LARGE SCALE GENOMIC DNA]</scope>
    <source>
        <strain evidence="3">417</strain>
        <tissue evidence="3">Liver</tissue>
    </source>
</reference>
<sequence>TGSAVTIFCRTPPGVTRVCLNRFVPNGKWFDCTPQGAQEVFEFSLQNMTHTNAGVYYCEYSKEGELTQISDSLELVVTGVTRVRLTHYVPDRKWFDRTPQEAQEVFEFHLQVTTQDNAGVYSCSYSKGGEWSQNSDKVELVVTERNVTLRCYLPYSSAIFLLCRGGNASFPKNCSQQDHNTFLIPSVSPRHRTTYRCFGCLKEKSLLCSLPSDSLEFSI</sequence>
<evidence type="ECO:0000256" key="1">
    <source>
        <dbReference type="ARBA" id="ARBA00023157"/>
    </source>
</evidence>
<dbReference type="InterPro" id="IPR050412">
    <property type="entry name" value="Ig-like_Receptors_ImmuneReg"/>
</dbReference>
<dbReference type="PANTHER" id="PTHR11738:SF193">
    <property type="entry name" value="IMMUNOGLOBULIN SUBTYPE DOMAIN-CONTAINING PROTEIN"/>
    <property type="match status" value="1"/>
</dbReference>
<dbReference type="STRING" id="56216.A0A1A6H150"/>
<dbReference type="GO" id="GO:0005886">
    <property type="term" value="C:plasma membrane"/>
    <property type="evidence" value="ECO:0007669"/>
    <property type="project" value="TreeGrafter"/>
</dbReference>
<dbReference type="AlphaFoldDB" id="A0A1A6H150"/>
<dbReference type="EMBL" id="LZPO01056406">
    <property type="protein sequence ID" value="OBS71555.1"/>
    <property type="molecule type" value="Genomic_DNA"/>
</dbReference>